<dbReference type="EMBL" id="JAGQHS010000020">
    <property type="protein sequence ID" value="MCA9755334.1"/>
    <property type="molecule type" value="Genomic_DNA"/>
</dbReference>
<sequence>MQATARHLRGWLALACLLVMPHLQGCLGAPEIEDQWTRLDIVEVESGAIDPETDDAALRVRGRITYRSILTGSLIMEIRSSETLGAKDVDLRDEADRLATTRQITALLESTGPSGSSSRSVTGFDRLIQEVDFYFPGDTPVPPAGGATFAVFYFGDVEEVREPGGGESVVITARDFEHEHILPGAYVLAEGN</sequence>
<gene>
    <name evidence="2" type="ORF">KDA27_05985</name>
</gene>
<name>A0A956NA01_UNCEI</name>
<reference evidence="2" key="2">
    <citation type="journal article" date="2021" name="Microbiome">
        <title>Successional dynamics and alternative stable states in a saline activated sludge microbial community over 9 years.</title>
        <authorList>
            <person name="Wang Y."/>
            <person name="Ye J."/>
            <person name="Ju F."/>
            <person name="Liu L."/>
            <person name="Boyd J.A."/>
            <person name="Deng Y."/>
            <person name="Parks D.H."/>
            <person name="Jiang X."/>
            <person name="Yin X."/>
            <person name="Woodcroft B.J."/>
            <person name="Tyson G.W."/>
            <person name="Hugenholtz P."/>
            <person name="Polz M.F."/>
            <person name="Zhang T."/>
        </authorList>
    </citation>
    <scope>NUCLEOTIDE SEQUENCE</scope>
    <source>
        <strain evidence="2">HKST-UBA02</strain>
    </source>
</reference>
<evidence type="ECO:0000313" key="2">
    <source>
        <dbReference type="EMBL" id="MCA9755334.1"/>
    </source>
</evidence>
<proteinExistence type="predicted"/>
<keyword evidence="1" id="KW-0732">Signal</keyword>
<comment type="caution">
    <text evidence="2">The sequence shown here is derived from an EMBL/GenBank/DDBJ whole genome shotgun (WGS) entry which is preliminary data.</text>
</comment>
<dbReference type="Proteomes" id="UP000739538">
    <property type="component" value="Unassembled WGS sequence"/>
</dbReference>
<evidence type="ECO:0000256" key="1">
    <source>
        <dbReference type="SAM" id="SignalP"/>
    </source>
</evidence>
<feature type="signal peptide" evidence="1">
    <location>
        <begin position="1"/>
        <end position="28"/>
    </location>
</feature>
<evidence type="ECO:0000313" key="3">
    <source>
        <dbReference type="Proteomes" id="UP000739538"/>
    </source>
</evidence>
<dbReference type="AlphaFoldDB" id="A0A956NA01"/>
<protein>
    <submittedName>
        <fullName evidence="2">Uncharacterized protein</fullName>
    </submittedName>
</protein>
<accession>A0A956NA01</accession>
<reference evidence="2" key="1">
    <citation type="submission" date="2020-04" db="EMBL/GenBank/DDBJ databases">
        <authorList>
            <person name="Zhang T."/>
        </authorList>
    </citation>
    <scope>NUCLEOTIDE SEQUENCE</scope>
    <source>
        <strain evidence="2">HKST-UBA02</strain>
    </source>
</reference>
<feature type="chain" id="PRO_5036808628" evidence="1">
    <location>
        <begin position="29"/>
        <end position="192"/>
    </location>
</feature>
<organism evidence="2 3">
    <name type="scientific">Eiseniibacteriota bacterium</name>
    <dbReference type="NCBI Taxonomy" id="2212470"/>
    <lineage>
        <taxon>Bacteria</taxon>
        <taxon>Candidatus Eiseniibacteriota</taxon>
    </lineage>
</organism>